<proteinExistence type="predicted"/>
<dbReference type="PROSITE" id="PS51257">
    <property type="entry name" value="PROKAR_LIPOPROTEIN"/>
    <property type="match status" value="1"/>
</dbReference>
<dbReference type="Pfam" id="PF03644">
    <property type="entry name" value="Glyco_hydro_85"/>
    <property type="match status" value="1"/>
</dbReference>
<dbReference type="AlphaFoldDB" id="A0A2K8KNE3"/>
<dbReference type="Gene3D" id="2.60.120.260">
    <property type="entry name" value="Galactose-binding domain-like"/>
    <property type="match status" value="1"/>
</dbReference>
<feature type="chain" id="PRO_5014765469" evidence="1">
    <location>
        <begin position="32"/>
        <end position="759"/>
    </location>
</feature>
<sequence length="759" mass="83981">MKKLNSYLKILASVGLVATSTISVVSCTAKAKTDGNVKTWKGAKAAENSGSQLTYTSEFSTGYKTKADITRQSNSGTPFGKYWMPNGQSESDFGYTDNDDLINSFLDYDPNTDKDAKYNRASIKLQERKLTEGSNSVQDKTGNVQHNAMGVVNKNTSGTPAQGSFQFDNYNFTNWQYVDQYTAWAGAINEGIIVLPTADIIDAAHKNGTEIMGIIYFDGYFGLTEQTLARFFEKYGAGNYKIVDRLIEVAEYFGFDGWLWNNEANATSVIVNEAEVTEVMKQYVKKVKEKNSNLKITMYTDHGGLADNNSKTNLAKGYLDGGANNYISDFNPSIAADTDAYIKANDLEKYRWKNHNMININKAKSEVESGDINFDRLIKVENGDDLDFATGLATFALADTYKDFTSAVGGVGINKALNVAQKFRELDRKMFSGTTGDPSKLGQSGAGSGIGSVINERTVLTNPEFVTNFSTGQGIKYFQEGKMIENSIWNHRGVMDIMPTYQWIIENGGGNNFDADFTYSKAFSKGNALRFASSNYSTENGEYEGGTLKENGTTKVKLFSGDIPITDQVMQINLSAVAGAKDLLGSSNNSLDVKFNLEFTDNTSKVVEAVNNGFIKGSENWYDLSANLSEFTGKNLKSIGLIFEGTQDQSGVFIDLGQMSLAKSAKTENIEFVDDINFEYVISDSEFANIRMYWNEASTKGDRYEIYQIVDGKEVFLGTTRTNAYFLQDVDLSKSKKFAIKNISNYNSENFKTTIRELK</sequence>
<reference evidence="4 5" key="1">
    <citation type="submission" date="2017-11" db="EMBL/GenBank/DDBJ databases">
        <title>Complete genome sequence of Spiroplasma clarkii CN-5 (DSM 19994).</title>
        <authorList>
            <person name="Tsai Y.-M."/>
            <person name="Chang A."/>
            <person name="Lo W.-S."/>
            <person name="Kuo C.-H."/>
        </authorList>
    </citation>
    <scope>NUCLEOTIDE SEQUENCE [LARGE SCALE GENOMIC DNA]</scope>
    <source>
        <strain evidence="4 5">CN-5</strain>
    </source>
</reference>
<keyword evidence="5" id="KW-1185">Reference proteome</keyword>
<dbReference type="Gene3D" id="2.60.40.10">
    <property type="entry name" value="Immunoglobulins"/>
    <property type="match status" value="1"/>
</dbReference>
<gene>
    <name evidence="4" type="ORF">SCLAR_v1c01450</name>
</gene>
<dbReference type="InterPro" id="IPR054110">
    <property type="entry name" value="EndoD-like_D2"/>
</dbReference>
<feature type="domain" description="Cytosolic endo-beta-N-acetylglucosaminidase TIM barrel" evidence="2">
    <location>
        <begin position="160"/>
        <end position="476"/>
    </location>
</feature>
<dbReference type="Proteomes" id="UP000231179">
    <property type="component" value="Chromosome"/>
</dbReference>
<accession>A0A2K8KNE3</accession>
<dbReference type="InterPro" id="IPR032979">
    <property type="entry name" value="ENGase"/>
</dbReference>
<evidence type="ECO:0000259" key="3">
    <source>
        <dbReference type="Pfam" id="PF21910"/>
    </source>
</evidence>
<dbReference type="Pfam" id="PF21910">
    <property type="entry name" value="GH85_C"/>
    <property type="match status" value="1"/>
</dbReference>
<dbReference type="InterPro" id="IPR005201">
    <property type="entry name" value="TIM_ENGase"/>
</dbReference>
<dbReference type="GO" id="GO:0005829">
    <property type="term" value="C:cytosol"/>
    <property type="evidence" value="ECO:0007669"/>
    <property type="project" value="UniProtKB-SubCell"/>
</dbReference>
<dbReference type="PANTHER" id="PTHR13246">
    <property type="entry name" value="ENDO BETA N-ACETYLGLUCOSAMINIDASE"/>
    <property type="match status" value="1"/>
</dbReference>
<keyword evidence="1" id="KW-0732">Signal</keyword>
<dbReference type="Gene3D" id="3.20.20.80">
    <property type="entry name" value="Glycosidases"/>
    <property type="match status" value="1"/>
</dbReference>
<dbReference type="GO" id="GO:0033925">
    <property type="term" value="F:mannosyl-glycoprotein endo-beta-N-acetylglucosaminidase activity"/>
    <property type="evidence" value="ECO:0007669"/>
    <property type="project" value="InterPro"/>
</dbReference>
<dbReference type="RefSeq" id="WP_100254042.1">
    <property type="nucleotide sequence ID" value="NZ_CP024870.1"/>
</dbReference>
<feature type="signal peptide" evidence="1">
    <location>
        <begin position="1"/>
        <end position="31"/>
    </location>
</feature>
<dbReference type="InterPro" id="IPR013783">
    <property type="entry name" value="Ig-like_fold"/>
</dbReference>
<name>A0A2K8KNE3_9MOLU</name>
<organism evidence="4 5">
    <name type="scientific">Spiroplasma clarkii</name>
    <dbReference type="NCBI Taxonomy" id="2139"/>
    <lineage>
        <taxon>Bacteria</taxon>
        <taxon>Bacillati</taxon>
        <taxon>Mycoplasmatota</taxon>
        <taxon>Mollicutes</taxon>
        <taxon>Entomoplasmatales</taxon>
        <taxon>Spiroplasmataceae</taxon>
        <taxon>Spiroplasma</taxon>
    </lineage>
</organism>
<evidence type="ECO:0000256" key="1">
    <source>
        <dbReference type="SAM" id="SignalP"/>
    </source>
</evidence>
<protein>
    <submittedName>
        <fullName evidence="4">Uncharacterized protein</fullName>
    </submittedName>
</protein>
<dbReference type="PANTHER" id="PTHR13246:SF1">
    <property type="entry name" value="CYTOSOLIC ENDO-BETA-N-ACETYLGLUCOSAMINIDASE"/>
    <property type="match status" value="1"/>
</dbReference>
<evidence type="ECO:0000313" key="4">
    <source>
        <dbReference type="EMBL" id="ATX70476.1"/>
    </source>
</evidence>
<evidence type="ECO:0000313" key="5">
    <source>
        <dbReference type="Proteomes" id="UP000231179"/>
    </source>
</evidence>
<dbReference type="EMBL" id="CP024870">
    <property type="protein sequence ID" value="ATX70476.1"/>
    <property type="molecule type" value="Genomic_DNA"/>
</dbReference>
<feature type="domain" description="Endo-beta-N-acetylglucosaminidase D-like D2" evidence="3">
    <location>
        <begin position="681"/>
        <end position="737"/>
    </location>
</feature>
<evidence type="ECO:0000259" key="2">
    <source>
        <dbReference type="Pfam" id="PF03644"/>
    </source>
</evidence>